<dbReference type="GeneID" id="5486783"/>
<sequence length="64" mass="7725">MFIIRQLEHLISREAPVRVKEKRVCRENNATSDLDRFYAVQMLLMHCDPAWIFSYPWTRRIEGS</sequence>
<reference evidence="2" key="1">
    <citation type="journal article" date="2011" name="PLoS Genet.">
        <title>Genomic analysis of the necrotrophic fungal pathogens Sclerotinia sclerotiorum and Botrytis cinerea.</title>
        <authorList>
            <person name="Amselem J."/>
            <person name="Cuomo C.A."/>
            <person name="van Kan J.A."/>
            <person name="Viaud M."/>
            <person name="Benito E.P."/>
            <person name="Couloux A."/>
            <person name="Coutinho P.M."/>
            <person name="de Vries R.P."/>
            <person name="Dyer P.S."/>
            <person name="Fillinger S."/>
            <person name="Fournier E."/>
            <person name="Gout L."/>
            <person name="Hahn M."/>
            <person name="Kohn L."/>
            <person name="Lapalu N."/>
            <person name="Plummer K.M."/>
            <person name="Pradier J.M."/>
            <person name="Quevillon E."/>
            <person name="Sharon A."/>
            <person name="Simon A."/>
            <person name="ten Have A."/>
            <person name="Tudzynski B."/>
            <person name="Tudzynski P."/>
            <person name="Wincker P."/>
            <person name="Andrew M."/>
            <person name="Anthouard V."/>
            <person name="Beever R.E."/>
            <person name="Beffa R."/>
            <person name="Benoit I."/>
            <person name="Bouzid O."/>
            <person name="Brault B."/>
            <person name="Chen Z."/>
            <person name="Choquer M."/>
            <person name="Collemare J."/>
            <person name="Cotton P."/>
            <person name="Danchin E.G."/>
            <person name="Da Silva C."/>
            <person name="Gautier A."/>
            <person name="Giraud C."/>
            <person name="Giraud T."/>
            <person name="Gonzalez C."/>
            <person name="Grossetete S."/>
            <person name="Guldener U."/>
            <person name="Henrissat B."/>
            <person name="Howlett B.J."/>
            <person name="Kodira C."/>
            <person name="Kretschmer M."/>
            <person name="Lappartient A."/>
            <person name="Leroch M."/>
            <person name="Levis C."/>
            <person name="Mauceli E."/>
            <person name="Neuveglise C."/>
            <person name="Oeser B."/>
            <person name="Pearson M."/>
            <person name="Poulain J."/>
            <person name="Poussereau N."/>
            <person name="Quesneville H."/>
            <person name="Rascle C."/>
            <person name="Schumacher J."/>
            <person name="Segurens B."/>
            <person name="Sexton A."/>
            <person name="Silva E."/>
            <person name="Sirven C."/>
            <person name="Soanes D.M."/>
            <person name="Talbot N.J."/>
            <person name="Templeton M."/>
            <person name="Yandava C."/>
            <person name="Yarden O."/>
            <person name="Zeng Q."/>
            <person name="Rollins J.A."/>
            <person name="Lebrun M.H."/>
            <person name="Dickman M."/>
        </authorList>
    </citation>
    <scope>NUCLEOTIDE SEQUENCE [LARGE SCALE GENOMIC DNA]</scope>
    <source>
        <strain evidence="2">ATCC 18683 / 1980 / Ss-1</strain>
    </source>
</reference>
<proteinExistence type="predicted"/>
<gene>
    <name evidence="1" type="ORF">SS1G_08242</name>
</gene>
<organism evidence="1 2">
    <name type="scientific">Sclerotinia sclerotiorum (strain ATCC 18683 / 1980 / Ss-1)</name>
    <name type="common">White mold</name>
    <name type="synonym">Whetzelinia sclerotiorum</name>
    <dbReference type="NCBI Taxonomy" id="665079"/>
    <lineage>
        <taxon>Eukaryota</taxon>
        <taxon>Fungi</taxon>
        <taxon>Dikarya</taxon>
        <taxon>Ascomycota</taxon>
        <taxon>Pezizomycotina</taxon>
        <taxon>Leotiomycetes</taxon>
        <taxon>Helotiales</taxon>
        <taxon>Sclerotiniaceae</taxon>
        <taxon>Sclerotinia</taxon>
    </lineage>
</organism>
<accession>A7ESD7</accession>
<evidence type="ECO:0000313" key="2">
    <source>
        <dbReference type="Proteomes" id="UP000001312"/>
    </source>
</evidence>
<dbReference type="EMBL" id="CH476631">
    <property type="protein sequence ID" value="EDN92379.1"/>
    <property type="molecule type" value="Genomic_DNA"/>
</dbReference>
<name>A7ESD7_SCLS1</name>
<dbReference type="AlphaFoldDB" id="A7ESD7"/>
<dbReference type="Proteomes" id="UP000001312">
    <property type="component" value="Unassembled WGS sequence"/>
</dbReference>
<evidence type="ECO:0000313" key="1">
    <source>
        <dbReference type="EMBL" id="EDN92379.1"/>
    </source>
</evidence>
<dbReference type="KEGG" id="ssl:SS1G_08242"/>
<protein>
    <submittedName>
        <fullName evidence="1">Uncharacterized protein</fullName>
    </submittedName>
</protein>
<keyword evidence="2" id="KW-1185">Reference proteome</keyword>
<dbReference type="RefSeq" id="XP_001590502.1">
    <property type="nucleotide sequence ID" value="XM_001590452.1"/>
</dbReference>
<dbReference type="InParanoid" id="A7ESD7"/>
<dbReference type="HOGENOM" id="CLU_2868977_0_0_1"/>